<proteinExistence type="predicted"/>
<dbReference type="PROSITE" id="PS50088">
    <property type="entry name" value="ANK_REPEAT"/>
    <property type="match status" value="1"/>
</dbReference>
<dbReference type="EMBL" id="CATOUU010000320">
    <property type="protein sequence ID" value="CAI9924672.1"/>
    <property type="molecule type" value="Genomic_DNA"/>
</dbReference>
<gene>
    <name evidence="4" type="ORF">HINF_LOCUS12317</name>
    <name evidence="5" type="ORF">HINF_LOCUS71778</name>
</gene>
<comment type="caution">
    <text evidence="4">The sequence shown here is derived from an EMBL/GenBank/DDBJ whole genome shotgun (WGS) entry which is preliminary data.</text>
</comment>
<evidence type="ECO:0000313" key="4">
    <source>
        <dbReference type="EMBL" id="CAI9924672.1"/>
    </source>
</evidence>
<reference evidence="5 6" key="2">
    <citation type="submission" date="2024-07" db="EMBL/GenBank/DDBJ databases">
        <authorList>
            <person name="Akdeniz Z."/>
        </authorList>
    </citation>
    <scope>NUCLEOTIDE SEQUENCE [LARGE SCALE GENOMIC DNA]</scope>
</reference>
<keyword evidence="2 3" id="KW-0040">ANK repeat</keyword>
<evidence type="ECO:0000313" key="5">
    <source>
        <dbReference type="EMBL" id="CAL6102676.1"/>
    </source>
</evidence>
<dbReference type="SMART" id="SM00248">
    <property type="entry name" value="ANK"/>
    <property type="match status" value="10"/>
</dbReference>
<feature type="repeat" description="ANK" evidence="3">
    <location>
        <begin position="1693"/>
        <end position="1725"/>
    </location>
</feature>
<evidence type="ECO:0000256" key="1">
    <source>
        <dbReference type="ARBA" id="ARBA00022737"/>
    </source>
</evidence>
<dbReference type="InterPro" id="IPR036770">
    <property type="entry name" value="Ankyrin_rpt-contain_sf"/>
</dbReference>
<keyword evidence="1" id="KW-0677">Repeat</keyword>
<evidence type="ECO:0000313" key="6">
    <source>
        <dbReference type="Proteomes" id="UP001642409"/>
    </source>
</evidence>
<evidence type="ECO:0000256" key="3">
    <source>
        <dbReference type="PROSITE-ProRule" id="PRU00023"/>
    </source>
</evidence>
<name>A0AA86TS48_9EUKA</name>
<protein>
    <submittedName>
        <fullName evidence="4">Uncharacterized protein</fullName>
    </submittedName>
</protein>
<dbReference type="Proteomes" id="UP001642409">
    <property type="component" value="Unassembled WGS sequence"/>
</dbReference>
<dbReference type="EMBL" id="CAXDID020000558">
    <property type="protein sequence ID" value="CAL6102676.1"/>
    <property type="molecule type" value="Genomic_DNA"/>
</dbReference>
<dbReference type="PANTHER" id="PTHR24198">
    <property type="entry name" value="ANKYRIN REPEAT AND PROTEIN KINASE DOMAIN-CONTAINING PROTEIN"/>
    <property type="match status" value="1"/>
</dbReference>
<dbReference type="InterPro" id="IPR002110">
    <property type="entry name" value="Ankyrin_rpt"/>
</dbReference>
<dbReference type="SUPFAM" id="SSF140860">
    <property type="entry name" value="Pseudo ankyrin repeat-like"/>
    <property type="match status" value="1"/>
</dbReference>
<evidence type="ECO:0000256" key="2">
    <source>
        <dbReference type="ARBA" id="ARBA00023043"/>
    </source>
</evidence>
<keyword evidence="6" id="KW-1185">Reference proteome</keyword>
<organism evidence="4">
    <name type="scientific">Hexamita inflata</name>
    <dbReference type="NCBI Taxonomy" id="28002"/>
    <lineage>
        <taxon>Eukaryota</taxon>
        <taxon>Metamonada</taxon>
        <taxon>Diplomonadida</taxon>
        <taxon>Hexamitidae</taxon>
        <taxon>Hexamitinae</taxon>
        <taxon>Hexamita</taxon>
    </lineage>
</organism>
<accession>A0AA86TS48</accession>
<dbReference type="Gene3D" id="1.25.40.20">
    <property type="entry name" value="Ankyrin repeat-containing domain"/>
    <property type="match status" value="2"/>
</dbReference>
<dbReference type="SUPFAM" id="SSF48403">
    <property type="entry name" value="Ankyrin repeat"/>
    <property type="match status" value="2"/>
</dbReference>
<sequence length="2039" mass="238586">MLSERIDWYTACANNDLEYVTERLQQDSQIFKAAADATFEYEAARTQARTLGTAAPLMPPHVERTAFLNRSDDRLTDLTKNVVSGFTGLLYAAYFDSLEVFQALFEYEYKRSSLYEFNMHVAADIKTTRLILPIGSDCLQVALLRSSRRCLEYIILQIRGQDEIRDYFYSHKNQDGHNALSVAALCSTNINCSNFITEEVIDKSILENAELKTGFFYICCYFGQYTALEKIFAILESEEADEALKQKIYTAALIYQGDVSLLDACQKKIDYHSFVSSNDLKVQCYNMMAQILQDALICLIDYKGTLYKNLRERWSISGLKYYKLIENEDPDRDVESYEEVPIKYVEPLDIRLAKWFSCKDLPFIKNELNTLRRQSDLRPLDYDLQIYPRFMLIHYALLNDNPQVFEQIYEHEFQIGIQEDTLLRLSNQKVLLKKGTKVMQMAVTVNAVKCIQLFNQKTSANAWRYLKEINEDRESLIMVTCRVKNEASRLIWDCYSVINEELDHIDEQDSKLNVFKYAIEFDNVYVLDKLVQLAGNSTYTPIIFLIVLAFKNQDTNGFDSGTIAKYLTRIALAYVQKAPADDVEKMMTQFLTPKEWAEKKKHWDLLQQCILQQFPDADTPEQEAQQQQERLDLILKQAEQQLYCLLQYQSLIFNNREENVPENDQDENPKKTVWFDYCFGAQSLTPIRVLAPMCLKYRDPRRTDLESQLSFRGFTGLMYALMGCNTQVIEYLLNYEFMECLQQDEQIPTRYGTFLLKKGATPYHMACCVLDEKMDLQFRIVQNFYRKHKEFEWDCQQTITGLSIIFGKTVDQTQFEKDLLIDKDLLRYAIQNMSLEFVQRITKYYDNKRFKQAVIQNYVNVFEFNFEYVNVFDIAVEMYYANLDETTIQIKDTVRKTLTKLLRENPESAGVWFCTPFARLPDEDDTAAEQRKQAKTQEISAEIQVLCGVNPLMTVDESVIINEKFSIVEEEELLNLSKRTQDVSKYNLNEQSEIQSDWFNACRGGQMELVRKVSYVYKGAQDKRQTDIVAMNHQGMSGLMYACAYGQREVFSHLVQEEMNVFTTSPSIFQHKGKYFYVPIGSNVLHIAVLVQNELFITKIMQNAPHLFNHYNSYRITPFHLMCQRGYMMDIFFAEFIKNATRYHFDKAVKCGFQAGNTELITHLVKNRKSKLQELVYQLTFQVSKGFKSGELKQESNEAEYVLLEIEDEATEFAFEKTTEFERELDLGNSNLNTCLWKDLLKEKFQAEYETAYKEYIDCKQFKELGQVVFEEEKIIQNNNVVNKDEYIVLAPKKTILLTKQEKQKLEWFDACKNGVVETVAEMAPHFIRTTDSRFNNVLEDEYTGFTGLMYAVFEDQVEVVKLLLLDEGRVRTQQKNVINAWSKAVRKNGTDEHYRYLCNRNLGIAQLILLRGSVNTFMQIFDYEQRFQNYYQDERVQLALNQLCREIREELYQESCTSLYHQMRFDVGEGNPVFLELFNNQLRINGENQIILGTQFKNRVFAVDLFQQLEIEFNKMMAIQYQLEYDDLTKQRKYDEIKSIPTLQIVFDVLEQYTKASESFEGHEFEQLLNKCIEIGISRHELPRMYRLCTRVLQKRFLSKEAAMHDLDDRIQSFLMDKYKSDLIVPDQTRALLNSAYIVELEWLTPQTDDYQPNDWFDACANGNLNFIKMYYDMFNRKVDDRPFNLEKQVYPGFSGIHYAALNNQVEVIKLLFEAEGNMLTEEDAVVLAHGIGFDLKFLLSAGSNLLHICAICDQPEAFEVVHESVMKRNLHNLYMRSNARGINNLFISSICWRYKTGQMLFNSTLTQKLIWKAFQTDFTLCPTHSPINIIAQTRSVHLAHYLQAQTQNSEFKNKLYEMVLKHNMPKIFRDEQKILICSPIEQKYIEGWFNGILEDAIVYGIENISEINWSLGLKNCLGRNMDLVLKQYQRYQVVISNRCEIEIDELIKQEYLLSVNQTQYSRQNMSATGQNRSLTMSVLNTSIKEMPEPPQKKFLKKDELMSKTKQIMDRVEEVKARSKWSALEDDYQKIVVGKDQE</sequence>
<dbReference type="PANTHER" id="PTHR24198:SF165">
    <property type="entry name" value="ANKYRIN REPEAT-CONTAINING PROTEIN-RELATED"/>
    <property type="match status" value="1"/>
</dbReference>
<reference evidence="4" key="1">
    <citation type="submission" date="2023-06" db="EMBL/GenBank/DDBJ databases">
        <authorList>
            <person name="Kurt Z."/>
        </authorList>
    </citation>
    <scope>NUCLEOTIDE SEQUENCE</scope>
</reference>